<evidence type="ECO:0000256" key="5">
    <source>
        <dbReference type="RuleBase" id="RU366062"/>
    </source>
</evidence>
<dbReference type="SUPFAM" id="SSF51905">
    <property type="entry name" value="FAD/NAD(P)-binding domain"/>
    <property type="match status" value="1"/>
</dbReference>
<evidence type="ECO:0000259" key="6">
    <source>
        <dbReference type="Pfam" id="PF00890"/>
    </source>
</evidence>
<evidence type="ECO:0000313" key="8">
    <source>
        <dbReference type="Proteomes" id="UP000430564"/>
    </source>
</evidence>
<keyword evidence="4 5" id="KW-0560">Oxidoreductase</keyword>
<dbReference type="Gene3D" id="3.90.700.10">
    <property type="entry name" value="Succinate dehydrogenase/fumarate reductase flavoprotein, catalytic domain"/>
    <property type="match status" value="1"/>
</dbReference>
<dbReference type="Pfam" id="PF00890">
    <property type="entry name" value="FAD_binding_2"/>
    <property type="match status" value="1"/>
</dbReference>
<dbReference type="OrthoDB" id="9813348at2"/>
<dbReference type="InterPro" id="IPR050315">
    <property type="entry name" value="FAD-oxidoreductase_2"/>
</dbReference>
<dbReference type="PANTHER" id="PTHR43400:SF7">
    <property type="entry name" value="FAD-DEPENDENT OXIDOREDUCTASE 2 FAD BINDING DOMAIN-CONTAINING PROTEIN"/>
    <property type="match status" value="1"/>
</dbReference>
<keyword evidence="3 5" id="KW-0274">FAD</keyword>
<dbReference type="AlphaFoldDB" id="A0A6I1EMV8"/>
<dbReference type="NCBIfam" id="TIGR01813">
    <property type="entry name" value="flavo_cyto_c"/>
    <property type="match status" value="1"/>
</dbReference>
<evidence type="ECO:0000256" key="1">
    <source>
        <dbReference type="ARBA" id="ARBA00001974"/>
    </source>
</evidence>
<feature type="domain" description="FAD-dependent oxidoreductase 2 FAD-binding" evidence="6">
    <location>
        <begin position="45"/>
        <end position="488"/>
    </location>
</feature>
<dbReference type="InterPro" id="IPR036188">
    <property type="entry name" value="FAD/NAD-bd_sf"/>
</dbReference>
<comment type="similarity">
    <text evidence="5">Belongs to the FAD-dependent oxidoreductase 2 family. FRD/SDH subfamily.</text>
</comment>
<evidence type="ECO:0000256" key="2">
    <source>
        <dbReference type="ARBA" id="ARBA00022630"/>
    </source>
</evidence>
<dbReference type="RefSeq" id="WP_152157898.1">
    <property type="nucleotide sequence ID" value="NZ_WEHX01000014.1"/>
</dbReference>
<evidence type="ECO:0000313" key="7">
    <source>
        <dbReference type="EMBL" id="KAB7661847.1"/>
    </source>
</evidence>
<dbReference type="GO" id="GO:0010181">
    <property type="term" value="F:FMN binding"/>
    <property type="evidence" value="ECO:0007669"/>
    <property type="project" value="InterPro"/>
</dbReference>
<proteinExistence type="inferred from homology"/>
<gene>
    <name evidence="7" type="ORF">GBM95_03990</name>
</gene>
<dbReference type="InterPro" id="IPR003953">
    <property type="entry name" value="FAD-dep_OxRdtase_2_FAD-bd"/>
</dbReference>
<evidence type="ECO:0000256" key="4">
    <source>
        <dbReference type="ARBA" id="ARBA00023002"/>
    </source>
</evidence>
<name>A0A6I1EMV8_9BURK</name>
<comment type="caution">
    <text evidence="7">The sequence shown here is derived from an EMBL/GenBank/DDBJ whole genome shotgun (WGS) entry which is preliminary data.</text>
</comment>
<dbReference type="Proteomes" id="UP000430564">
    <property type="component" value="Unassembled WGS sequence"/>
</dbReference>
<dbReference type="Gene3D" id="3.50.50.60">
    <property type="entry name" value="FAD/NAD(P)-binding domain"/>
    <property type="match status" value="1"/>
</dbReference>
<comment type="cofactor">
    <cofactor evidence="1">
        <name>FAD</name>
        <dbReference type="ChEBI" id="CHEBI:57692"/>
    </cofactor>
</comment>
<dbReference type="InterPro" id="IPR010960">
    <property type="entry name" value="Flavocytochrome_c"/>
</dbReference>
<sequence length="510" mass="54930">MSADISRRKLFGAATAAAVGSFSFVKTVSAEEAKNITWNETKEFVIVGTGFAGLAAALEARQLGMPADQILVVDKMPVPGGNSIINGGAVAAAGTDMQEKAGIKDSADLLYADIIKAGGGLAHPALARRIADESVENFYWLRDKIGVKFKAVTFHGGHSVHRSHAVENNSGSGFINPMLAKLKEEGVTPRLRCVVDELIVNDQHCVLGVKARTGYRFGRENSGKTVYIRATKGVLLASGGFAQNVQMRTSHDPRLTAEFTSTNHPGATGEMIQEAQEIGANTIQMDWIQLGPWTSPDEQGFGVAPLFVESCVGYGPMIDPATGKRFIKETGNRKVRADAIVAIGHPCVIYTSLENAKNVIIGKNMTPEIYERARKSGVVKEYPTLQAMADDLKIPYEELKKTNDTFNGYMAAKKDPDFDCMFFDDSKPNTDGPFLAVRLWPRVHHCMGGLEINDNAQVLSVRGKVINGLYAAGEVTGGVHGMVRLGTVAVADCMIFGRVAARTAMKFKGC</sequence>
<dbReference type="PANTHER" id="PTHR43400">
    <property type="entry name" value="FUMARATE REDUCTASE"/>
    <property type="match status" value="1"/>
</dbReference>
<accession>A0A6I1EMV8</accession>
<dbReference type="GO" id="GO:0016491">
    <property type="term" value="F:oxidoreductase activity"/>
    <property type="evidence" value="ECO:0007669"/>
    <property type="project" value="UniProtKB-KW"/>
</dbReference>
<organism evidence="7 8">
    <name type="scientific">Sutterella seckii</name>
    <dbReference type="NCBI Taxonomy" id="1944635"/>
    <lineage>
        <taxon>Bacteria</taxon>
        <taxon>Pseudomonadati</taxon>
        <taxon>Pseudomonadota</taxon>
        <taxon>Betaproteobacteria</taxon>
        <taxon>Burkholderiales</taxon>
        <taxon>Sutterellaceae</taxon>
        <taxon>Sutterella</taxon>
    </lineage>
</organism>
<protein>
    <submittedName>
        <fullName evidence="7">Flavocytochrome c</fullName>
    </submittedName>
</protein>
<evidence type="ECO:0000256" key="3">
    <source>
        <dbReference type="ARBA" id="ARBA00022827"/>
    </source>
</evidence>
<dbReference type="SUPFAM" id="SSF56425">
    <property type="entry name" value="Succinate dehydrogenase/fumarate reductase flavoprotein, catalytic domain"/>
    <property type="match status" value="1"/>
</dbReference>
<dbReference type="EMBL" id="WEHX01000014">
    <property type="protein sequence ID" value="KAB7661847.1"/>
    <property type="molecule type" value="Genomic_DNA"/>
</dbReference>
<keyword evidence="2 5" id="KW-0285">Flavoprotein</keyword>
<dbReference type="InterPro" id="IPR027477">
    <property type="entry name" value="Succ_DH/fumarate_Rdtase_cat_sf"/>
</dbReference>
<reference evidence="7 8" key="1">
    <citation type="submission" date="2019-10" db="EMBL/GenBank/DDBJ databases">
        <title>Genome diversity of Sutterella seckii.</title>
        <authorList>
            <person name="Chaplin A.V."/>
            <person name="Sokolova S.R."/>
            <person name="Mosin K.A."/>
            <person name="Ivanova E.L."/>
            <person name="Kochetkova T.O."/>
            <person name="Goltsov A.Y."/>
            <person name="Trofimov D.Y."/>
            <person name="Efimov B.A."/>
        </authorList>
    </citation>
    <scope>NUCLEOTIDE SEQUENCE [LARGE SCALE GENOMIC DNA]</scope>
    <source>
        <strain evidence="7 8">ASD393</strain>
    </source>
</reference>